<evidence type="ECO:0000313" key="2">
    <source>
        <dbReference type="Proteomes" id="UP001501510"/>
    </source>
</evidence>
<proteinExistence type="predicted"/>
<name>A0ABP3UJZ8_9CLOT</name>
<dbReference type="EMBL" id="BAAACG010000006">
    <property type="protein sequence ID" value="GAA0736597.1"/>
    <property type="molecule type" value="Genomic_DNA"/>
</dbReference>
<comment type="caution">
    <text evidence="1">The sequence shown here is derived from an EMBL/GenBank/DDBJ whole genome shotgun (WGS) entry which is preliminary data.</text>
</comment>
<gene>
    <name evidence="1" type="ORF">GCM10008906_11810</name>
</gene>
<accession>A0ABP3UJZ8</accession>
<protein>
    <recommendedName>
        <fullName evidence="3">Transcription factor CBF/NF-Y/archaeal histone domain-containing protein</fullName>
    </recommendedName>
</protein>
<dbReference type="RefSeq" id="WP_343759809.1">
    <property type="nucleotide sequence ID" value="NZ_BAAACG010000006.1"/>
</dbReference>
<evidence type="ECO:0000313" key="1">
    <source>
        <dbReference type="EMBL" id="GAA0736597.1"/>
    </source>
</evidence>
<dbReference type="Proteomes" id="UP001501510">
    <property type="component" value="Unassembled WGS sequence"/>
</dbReference>
<evidence type="ECO:0008006" key="3">
    <source>
        <dbReference type="Google" id="ProtNLM"/>
    </source>
</evidence>
<organism evidence="1 2">
    <name type="scientific">Clostridium oceanicum</name>
    <dbReference type="NCBI Taxonomy" id="1543"/>
    <lineage>
        <taxon>Bacteria</taxon>
        <taxon>Bacillati</taxon>
        <taxon>Bacillota</taxon>
        <taxon>Clostridia</taxon>
        <taxon>Eubacteriales</taxon>
        <taxon>Clostridiaceae</taxon>
        <taxon>Clostridium</taxon>
    </lineage>
</organism>
<sequence length="75" mass="8809">MFKISDDNIFDEVARNIAARVIKTAVSDAKNKMVNEKDKKDAKKWLRSDDCKMYCEILDIDYFRMIKKLKIIGGY</sequence>
<reference evidence="2" key="1">
    <citation type="journal article" date="2019" name="Int. J. Syst. Evol. Microbiol.">
        <title>The Global Catalogue of Microorganisms (GCM) 10K type strain sequencing project: providing services to taxonomists for standard genome sequencing and annotation.</title>
        <authorList>
            <consortium name="The Broad Institute Genomics Platform"/>
            <consortium name="The Broad Institute Genome Sequencing Center for Infectious Disease"/>
            <person name="Wu L."/>
            <person name="Ma J."/>
        </authorList>
    </citation>
    <scope>NUCLEOTIDE SEQUENCE [LARGE SCALE GENOMIC DNA]</scope>
    <source>
        <strain evidence="2">JCM 1407</strain>
    </source>
</reference>
<keyword evidence="2" id="KW-1185">Reference proteome</keyword>